<evidence type="ECO:0000313" key="1">
    <source>
        <dbReference type="EMBL" id="KMN15706.1"/>
    </source>
</evidence>
<gene>
    <name evidence="1" type="ORF">TU86_02765</name>
</gene>
<reference evidence="1 2" key="1">
    <citation type="submission" date="2015-02" db="EMBL/GenBank/DDBJ databases">
        <title>Pseudomonas helleri sp. nov. and Pseudomonas weihenstephanensis sp. nov., isolated from raw cows milk.</title>
        <authorList>
            <person name="von Neubeck M."/>
            <person name="Huptas C."/>
            <person name="Wenning M."/>
            <person name="Scherer S."/>
        </authorList>
    </citation>
    <scope>NUCLEOTIDE SEQUENCE [LARGE SCALE GENOMIC DNA]</scope>
    <source>
        <strain evidence="1 2">DSM 29166</strain>
    </source>
</reference>
<dbReference type="AlphaFoldDB" id="A0A0J6LMT5"/>
<sequence>MHTLILSPNTRTQLAEQINQNGTFIHSLHARNGMICAMAYVVIEQSISAVSVRVELGDSVNSLTLTQRADNAERVALFLEELANGASPCSVREVDEHLVVSDVESVLRDAVRLRQGSYYLPAEGIEQLGLLLHPSRSDPARTVFRFELDSVGLTLPLLLPSNQALAYELLSGCVQELIANYRCAA</sequence>
<dbReference type="EMBL" id="JYLF01000001">
    <property type="protein sequence ID" value="KMN15706.1"/>
    <property type="molecule type" value="Genomic_DNA"/>
</dbReference>
<dbReference type="Proteomes" id="UP000036325">
    <property type="component" value="Unassembled WGS sequence"/>
</dbReference>
<dbReference type="RefSeq" id="WP_048362762.1">
    <property type="nucleotide sequence ID" value="NZ_JYLF01000001.1"/>
</dbReference>
<dbReference type="PATRIC" id="fig|1608994.3.peg.1128"/>
<evidence type="ECO:0000313" key="2">
    <source>
        <dbReference type="Proteomes" id="UP000036325"/>
    </source>
</evidence>
<comment type="caution">
    <text evidence="1">The sequence shown here is derived from an EMBL/GenBank/DDBJ whole genome shotgun (WGS) entry which is preliminary data.</text>
</comment>
<organism evidence="1 2">
    <name type="scientific">Pseudomonas weihenstephanensis</name>
    <dbReference type="NCBI Taxonomy" id="1608994"/>
    <lineage>
        <taxon>Bacteria</taxon>
        <taxon>Pseudomonadati</taxon>
        <taxon>Pseudomonadota</taxon>
        <taxon>Gammaproteobacteria</taxon>
        <taxon>Pseudomonadales</taxon>
        <taxon>Pseudomonadaceae</taxon>
        <taxon>Pseudomonas</taxon>
    </lineage>
</organism>
<dbReference type="OrthoDB" id="6862453at2"/>
<proteinExistence type="predicted"/>
<protein>
    <submittedName>
        <fullName evidence="1">Uncharacterized protein</fullName>
    </submittedName>
</protein>
<dbReference type="STRING" id="1608994.TU86_02765"/>
<accession>A0A0J6LMT5</accession>
<name>A0A0J6LMT5_9PSED</name>